<protein>
    <submittedName>
        <fullName evidence="2">Uncharacterized protein</fullName>
    </submittedName>
</protein>
<sequence>MRTTISVDVAMDPMTNYVVPSPYDTQVPSTSSCTLARPNTPQTPYTPNSRSIIDFNIHIKCFEISNFIINFISL</sequence>
<reference evidence="2" key="1">
    <citation type="submission" date="2016-11" db="UniProtKB">
        <authorList>
            <consortium name="WormBaseParasite"/>
        </authorList>
    </citation>
    <scope>IDENTIFICATION</scope>
</reference>
<dbReference type="Proteomes" id="UP000095283">
    <property type="component" value="Unplaced"/>
</dbReference>
<accession>A0A1I7WTJ4</accession>
<dbReference type="WBParaSite" id="Hba_08468">
    <property type="protein sequence ID" value="Hba_08468"/>
    <property type="gene ID" value="Hba_08468"/>
</dbReference>
<proteinExistence type="predicted"/>
<evidence type="ECO:0000313" key="2">
    <source>
        <dbReference type="WBParaSite" id="Hba_08468"/>
    </source>
</evidence>
<dbReference type="AlphaFoldDB" id="A0A1I7WTJ4"/>
<name>A0A1I7WTJ4_HETBA</name>
<evidence type="ECO:0000313" key="1">
    <source>
        <dbReference type="Proteomes" id="UP000095283"/>
    </source>
</evidence>
<organism evidence="1 2">
    <name type="scientific">Heterorhabditis bacteriophora</name>
    <name type="common">Entomopathogenic nematode worm</name>
    <dbReference type="NCBI Taxonomy" id="37862"/>
    <lineage>
        <taxon>Eukaryota</taxon>
        <taxon>Metazoa</taxon>
        <taxon>Ecdysozoa</taxon>
        <taxon>Nematoda</taxon>
        <taxon>Chromadorea</taxon>
        <taxon>Rhabditida</taxon>
        <taxon>Rhabditina</taxon>
        <taxon>Rhabditomorpha</taxon>
        <taxon>Strongyloidea</taxon>
        <taxon>Heterorhabditidae</taxon>
        <taxon>Heterorhabditis</taxon>
    </lineage>
</organism>
<keyword evidence="1" id="KW-1185">Reference proteome</keyword>